<dbReference type="Proteomes" id="UP000695264">
    <property type="component" value="Unassembled WGS sequence"/>
</dbReference>
<gene>
    <name evidence="4" type="ORF">HCK00_26230</name>
</gene>
<organism evidence="4 5">
    <name type="scientific">Streptomyces zingiberis</name>
    <dbReference type="NCBI Taxonomy" id="2053010"/>
    <lineage>
        <taxon>Bacteria</taxon>
        <taxon>Bacillati</taxon>
        <taxon>Actinomycetota</taxon>
        <taxon>Actinomycetes</taxon>
        <taxon>Kitasatosporales</taxon>
        <taxon>Streptomycetaceae</taxon>
        <taxon>Streptomyces</taxon>
    </lineage>
</organism>
<evidence type="ECO:0000313" key="5">
    <source>
        <dbReference type="Proteomes" id="UP000695264"/>
    </source>
</evidence>
<dbReference type="SFLD" id="SFLDS00005">
    <property type="entry name" value="Isoprenoid_Synthase_Type_I"/>
    <property type="match status" value="1"/>
</dbReference>
<dbReference type="SFLD" id="SFLDG01212">
    <property type="entry name" value="Phytoene_synthase_like"/>
    <property type="match status" value="1"/>
</dbReference>
<dbReference type="InterPro" id="IPR019845">
    <property type="entry name" value="Squalene/phytoene_synthase_CS"/>
</dbReference>
<evidence type="ECO:0000256" key="2">
    <source>
        <dbReference type="ARBA" id="ARBA00022679"/>
    </source>
</evidence>
<evidence type="ECO:0000256" key="3">
    <source>
        <dbReference type="SAM" id="MobiDB-lite"/>
    </source>
</evidence>
<comment type="pathway">
    <text evidence="1">Carotenoid biosynthesis; phytoene biosynthesis.</text>
</comment>
<dbReference type="SFLD" id="SFLDG01018">
    <property type="entry name" value="Squalene/Phytoene_Synthase_Lik"/>
    <property type="match status" value="1"/>
</dbReference>
<dbReference type="InterPro" id="IPR033904">
    <property type="entry name" value="Trans_IPPS_HH"/>
</dbReference>
<dbReference type="SUPFAM" id="SSF48576">
    <property type="entry name" value="Terpenoid synthases"/>
    <property type="match status" value="1"/>
</dbReference>
<dbReference type="InterPro" id="IPR002060">
    <property type="entry name" value="Squ/phyt_synthse"/>
</dbReference>
<dbReference type="InterPro" id="IPR008949">
    <property type="entry name" value="Isoprenoid_synthase_dom_sf"/>
</dbReference>
<dbReference type="EMBL" id="JAATEN010000034">
    <property type="protein sequence ID" value="NJQ03912.1"/>
    <property type="molecule type" value="Genomic_DNA"/>
</dbReference>
<keyword evidence="5" id="KW-1185">Reference proteome</keyword>
<reference evidence="4 5" key="1">
    <citation type="submission" date="2020-03" db="EMBL/GenBank/DDBJ databases">
        <title>WGS of actinomycetes isolated from Thailand.</title>
        <authorList>
            <person name="Thawai C."/>
        </authorList>
    </citation>
    <scope>NUCLEOTIDE SEQUENCE [LARGE SCALE GENOMIC DNA]</scope>
    <source>
        <strain evidence="4 5">PLAI 1-29</strain>
    </source>
</reference>
<keyword evidence="2" id="KW-0808">Transferase</keyword>
<sequence length="342" mass="36232">MAEPVLAAYRYCETVTGRQARNFAYGIRLLPPGKRRAMSALYALSRRIDDIGDGDLPEAAKRERLEATRALLGRIRAGEIRPDDTDPVAVALTHAAGRYPIPLGAFGELVDGVLMDVRGTAYGTWEDLRTYCRCVAGSVGRLSLGVFGVTDPEGHGAGEAARAPGYADTLGLALQLTNILRDIREDAADGRIYLPTEDLAAFDCLPFPVGPPAGPRGAPAEPGASGDTPGAGAPAAPLVPPAGADFTGLVRFQARRAGSLFTEGLRLLPLLDRRSGACVAAMAGIYRRLLDRIARDPEAVLRGRVSLPAPEKAYVAVRGLSGLDARSVSRRRPVRTGGRCVR</sequence>
<dbReference type="Pfam" id="PF00494">
    <property type="entry name" value="SQS_PSY"/>
    <property type="match status" value="2"/>
</dbReference>
<dbReference type="RefSeq" id="WP_168104550.1">
    <property type="nucleotide sequence ID" value="NZ_JAATEN010000034.1"/>
</dbReference>
<dbReference type="PANTHER" id="PTHR31480">
    <property type="entry name" value="BIFUNCTIONAL LYCOPENE CYCLASE/PHYTOENE SYNTHASE"/>
    <property type="match status" value="1"/>
</dbReference>
<evidence type="ECO:0000256" key="1">
    <source>
        <dbReference type="ARBA" id="ARBA00004684"/>
    </source>
</evidence>
<evidence type="ECO:0000313" key="4">
    <source>
        <dbReference type="EMBL" id="NJQ03912.1"/>
    </source>
</evidence>
<proteinExistence type="predicted"/>
<dbReference type="Gene3D" id="1.10.600.10">
    <property type="entry name" value="Farnesyl Diphosphate Synthase"/>
    <property type="match status" value="1"/>
</dbReference>
<comment type="caution">
    <text evidence="4">The sequence shown here is derived from an EMBL/GenBank/DDBJ whole genome shotgun (WGS) entry which is preliminary data.</text>
</comment>
<accession>A0ABX1C7J8</accession>
<feature type="compositionally biased region" description="Low complexity" evidence="3">
    <location>
        <begin position="215"/>
        <end position="238"/>
    </location>
</feature>
<dbReference type="InterPro" id="IPR044843">
    <property type="entry name" value="Trans_IPPS_bact-type"/>
</dbReference>
<dbReference type="PROSITE" id="PS01045">
    <property type="entry name" value="SQUALEN_PHYTOEN_SYN_2"/>
    <property type="match status" value="1"/>
</dbReference>
<name>A0ABX1C7J8_9ACTN</name>
<feature type="region of interest" description="Disordered" evidence="3">
    <location>
        <begin position="212"/>
        <end position="238"/>
    </location>
</feature>
<dbReference type="CDD" id="cd00683">
    <property type="entry name" value="Trans_IPPS_HH"/>
    <property type="match status" value="1"/>
</dbReference>
<protein>
    <submittedName>
        <fullName evidence="4">Squalene/phytoene synthase family protein</fullName>
    </submittedName>
</protein>